<reference evidence="5 6" key="1">
    <citation type="submission" date="2022-10" db="EMBL/GenBank/DDBJ databases">
        <title>Defluviimonas sp. nov., isolated from ocean surface water.</title>
        <authorList>
            <person name="He W."/>
            <person name="Wang L."/>
            <person name="Zhang D.-F."/>
        </authorList>
    </citation>
    <scope>NUCLEOTIDE SEQUENCE [LARGE SCALE GENOMIC DNA]</scope>
    <source>
        <strain evidence="5 6">WL0002</strain>
    </source>
</reference>
<dbReference type="Gene3D" id="1.20.120.530">
    <property type="entry name" value="GntR ligand-binding domain-like"/>
    <property type="match status" value="1"/>
</dbReference>
<dbReference type="InterPro" id="IPR011711">
    <property type="entry name" value="GntR_C"/>
</dbReference>
<dbReference type="SUPFAM" id="SSF48008">
    <property type="entry name" value="GntR ligand-binding domain-like"/>
    <property type="match status" value="1"/>
</dbReference>
<dbReference type="SUPFAM" id="SSF46785">
    <property type="entry name" value="Winged helix' DNA-binding domain"/>
    <property type="match status" value="1"/>
</dbReference>
<dbReference type="Gene3D" id="1.10.10.10">
    <property type="entry name" value="Winged helix-like DNA-binding domain superfamily/Winged helix DNA-binding domain"/>
    <property type="match status" value="1"/>
</dbReference>
<dbReference type="SMART" id="SM00345">
    <property type="entry name" value="HTH_GNTR"/>
    <property type="match status" value="1"/>
</dbReference>
<feature type="domain" description="HTH gntR-type" evidence="4">
    <location>
        <begin position="27"/>
        <end position="94"/>
    </location>
</feature>
<evidence type="ECO:0000256" key="1">
    <source>
        <dbReference type="ARBA" id="ARBA00023015"/>
    </source>
</evidence>
<protein>
    <submittedName>
        <fullName evidence="5">GntR family transcriptional regulator</fullName>
    </submittedName>
</protein>
<dbReference type="PROSITE" id="PS50949">
    <property type="entry name" value="HTH_GNTR"/>
    <property type="match status" value="1"/>
</dbReference>
<dbReference type="PANTHER" id="PTHR43537">
    <property type="entry name" value="TRANSCRIPTIONAL REGULATOR, GNTR FAMILY"/>
    <property type="match status" value="1"/>
</dbReference>
<dbReference type="SMART" id="SM00895">
    <property type="entry name" value="FCD"/>
    <property type="match status" value="1"/>
</dbReference>
<dbReference type="EMBL" id="JAOWKY010000001">
    <property type="protein sequence ID" value="MCV2867469.1"/>
    <property type="molecule type" value="Genomic_DNA"/>
</dbReference>
<evidence type="ECO:0000313" key="5">
    <source>
        <dbReference type="EMBL" id="MCV2867469.1"/>
    </source>
</evidence>
<dbReference type="Pfam" id="PF00392">
    <property type="entry name" value="GntR"/>
    <property type="match status" value="1"/>
</dbReference>
<name>A0ABT2Z8I8_9RHOB</name>
<dbReference type="Pfam" id="PF07729">
    <property type="entry name" value="FCD"/>
    <property type="match status" value="1"/>
</dbReference>
<dbReference type="CDD" id="cd07377">
    <property type="entry name" value="WHTH_GntR"/>
    <property type="match status" value="1"/>
</dbReference>
<gene>
    <name evidence="5" type="ORF">OEW28_02375</name>
</gene>
<dbReference type="InterPro" id="IPR008920">
    <property type="entry name" value="TF_FadR/GntR_C"/>
</dbReference>
<accession>A0ABT2Z8I8</accession>
<evidence type="ECO:0000256" key="2">
    <source>
        <dbReference type="ARBA" id="ARBA00023125"/>
    </source>
</evidence>
<keyword evidence="6" id="KW-1185">Reference proteome</keyword>
<evidence type="ECO:0000259" key="4">
    <source>
        <dbReference type="PROSITE" id="PS50949"/>
    </source>
</evidence>
<dbReference type="Proteomes" id="UP001652542">
    <property type="component" value="Unassembled WGS sequence"/>
</dbReference>
<dbReference type="InterPro" id="IPR000524">
    <property type="entry name" value="Tscrpt_reg_HTH_GntR"/>
</dbReference>
<keyword evidence="1" id="KW-0805">Transcription regulation</keyword>
<dbReference type="RefSeq" id="WP_263733117.1">
    <property type="nucleotide sequence ID" value="NZ_JAOWKY010000001.1"/>
</dbReference>
<proteinExistence type="predicted"/>
<keyword evidence="3" id="KW-0804">Transcription</keyword>
<dbReference type="PANTHER" id="PTHR43537:SF45">
    <property type="entry name" value="GNTR FAMILY REGULATORY PROTEIN"/>
    <property type="match status" value="1"/>
</dbReference>
<sequence length="241" mass="26923">MNKNALDVLSPLPTDPAELVRGQLRKTSVSQQIHEALRHRILALELAPGENISRNEIAIYYGVSQTPVRDALMKLEEEGLIDIFPQSKTEVSRIDVAQARETQFLRMSLEIEIVKRLAAANGPDRITAARAVLARQRAAHEAGDLAYFADLDRAFHKELFKAVGVANLWELITERSGHIDRLRKLNLPDPGKATEILDCHGRILEAIAQGSPEQAENFVREHLSGTLAQVEQIMARHPAYF</sequence>
<dbReference type="InterPro" id="IPR036388">
    <property type="entry name" value="WH-like_DNA-bd_sf"/>
</dbReference>
<dbReference type="InterPro" id="IPR036390">
    <property type="entry name" value="WH_DNA-bd_sf"/>
</dbReference>
<comment type="caution">
    <text evidence="5">The sequence shown here is derived from an EMBL/GenBank/DDBJ whole genome shotgun (WGS) entry which is preliminary data.</text>
</comment>
<evidence type="ECO:0000256" key="3">
    <source>
        <dbReference type="ARBA" id="ARBA00023163"/>
    </source>
</evidence>
<evidence type="ECO:0000313" key="6">
    <source>
        <dbReference type="Proteomes" id="UP001652542"/>
    </source>
</evidence>
<keyword evidence="2" id="KW-0238">DNA-binding</keyword>
<organism evidence="5 6">
    <name type="scientific">Albidovulum marisflavi</name>
    <dbReference type="NCBI Taxonomy" id="2984159"/>
    <lineage>
        <taxon>Bacteria</taxon>
        <taxon>Pseudomonadati</taxon>
        <taxon>Pseudomonadota</taxon>
        <taxon>Alphaproteobacteria</taxon>
        <taxon>Rhodobacterales</taxon>
        <taxon>Paracoccaceae</taxon>
        <taxon>Albidovulum</taxon>
    </lineage>
</organism>